<keyword evidence="1" id="KW-0472">Membrane</keyword>
<dbReference type="Pfam" id="PF13490">
    <property type="entry name" value="zf-HC2"/>
    <property type="match status" value="1"/>
</dbReference>
<proteinExistence type="predicted"/>
<dbReference type="RefSeq" id="WP_204203620.1">
    <property type="nucleotide sequence ID" value="NZ_JAFELM010000030.1"/>
</dbReference>
<accession>A0ABS2DIN3</accession>
<sequence length="96" mass="11126">MNCNLVRDLLPLYIEKDCSNATNKQIESHLGICKDCTELHSLMNEPILIERIVEEEDSEKETSHVMQYYYGKIILNGALIFALLYMIIIMISIFID</sequence>
<evidence type="ECO:0000259" key="2">
    <source>
        <dbReference type="Pfam" id="PF13490"/>
    </source>
</evidence>
<organism evidence="3 4">
    <name type="scientific">Bacillus suaedaesalsae</name>
    <dbReference type="NCBI Taxonomy" id="2810349"/>
    <lineage>
        <taxon>Bacteria</taxon>
        <taxon>Bacillati</taxon>
        <taxon>Bacillota</taxon>
        <taxon>Bacilli</taxon>
        <taxon>Bacillales</taxon>
        <taxon>Bacillaceae</taxon>
        <taxon>Bacillus</taxon>
    </lineage>
</organism>
<keyword evidence="4" id="KW-1185">Reference proteome</keyword>
<dbReference type="EMBL" id="JAFELM010000030">
    <property type="protein sequence ID" value="MBM6618267.1"/>
    <property type="molecule type" value="Genomic_DNA"/>
</dbReference>
<dbReference type="Proteomes" id="UP001518925">
    <property type="component" value="Unassembled WGS sequence"/>
</dbReference>
<evidence type="ECO:0000313" key="4">
    <source>
        <dbReference type="Proteomes" id="UP001518925"/>
    </source>
</evidence>
<dbReference type="InterPro" id="IPR027383">
    <property type="entry name" value="Znf_put"/>
</dbReference>
<feature type="domain" description="Putative zinc-finger" evidence="2">
    <location>
        <begin position="3"/>
        <end position="36"/>
    </location>
</feature>
<evidence type="ECO:0000313" key="3">
    <source>
        <dbReference type="EMBL" id="MBM6618267.1"/>
    </source>
</evidence>
<reference evidence="3 4" key="1">
    <citation type="submission" date="2021-02" db="EMBL/GenBank/DDBJ databases">
        <title>Bacillus sp. RD4P76, an endophyte from a halophyte.</title>
        <authorList>
            <person name="Sun J.-Q."/>
        </authorList>
    </citation>
    <scope>NUCLEOTIDE SEQUENCE [LARGE SCALE GENOMIC DNA]</scope>
    <source>
        <strain evidence="3 4">RD4P76</strain>
    </source>
</reference>
<protein>
    <submittedName>
        <fullName evidence="3">Zf-HC2 domain-containing protein</fullName>
    </submittedName>
</protein>
<comment type="caution">
    <text evidence="3">The sequence shown here is derived from an EMBL/GenBank/DDBJ whole genome shotgun (WGS) entry which is preliminary data.</text>
</comment>
<evidence type="ECO:0000256" key="1">
    <source>
        <dbReference type="SAM" id="Phobius"/>
    </source>
</evidence>
<keyword evidence="1" id="KW-0812">Transmembrane</keyword>
<feature type="transmembrane region" description="Helical" evidence="1">
    <location>
        <begin position="73"/>
        <end position="95"/>
    </location>
</feature>
<gene>
    <name evidence="3" type="ORF">JR050_11415</name>
</gene>
<name>A0ABS2DIN3_9BACI</name>
<keyword evidence="1" id="KW-1133">Transmembrane helix</keyword>